<evidence type="ECO:0000313" key="3">
    <source>
        <dbReference type="EMBL" id="RKP34929.1"/>
    </source>
</evidence>
<dbReference type="AlphaFoldDB" id="A0A4V1J4B0"/>
<dbReference type="Proteomes" id="UP000268162">
    <property type="component" value="Unassembled WGS sequence"/>
</dbReference>
<reference evidence="4" key="1">
    <citation type="journal article" date="2018" name="Nat. Microbiol.">
        <title>Leveraging single-cell genomics to expand the fungal tree of life.</title>
        <authorList>
            <person name="Ahrendt S.R."/>
            <person name="Quandt C.A."/>
            <person name="Ciobanu D."/>
            <person name="Clum A."/>
            <person name="Salamov A."/>
            <person name="Andreopoulos B."/>
            <person name="Cheng J.F."/>
            <person name="Woyke T."/>
            <person name="Pelin A."/>
            <person name="Henrissat B."/>
            <person name="Reynolds N.K."/>
            <person name="Benny G.L."/>
            <person name="Smith M.E."/>
            <person name="James T.Y."/>
            <person name="Grigoriev I.V."/>
        </authorList>
    </citation>
    <scope>NUCLEOTIDE SEQUENCE [LARGE SCALE GENOMIC DNA]</scope>
    <source>
        <strain evidence="4">RSA 468</strain>
    </source>
</reference>
<accession>A0A4V1J4B0</accession>
<name>A0A4V1J4B0_9FUNG</name>
<evidence type="ECO:0000313" key="4">
    <source>
        <dbReference type="Proteomes" id="UP000268162"/>
    </source>
</evidence>
<feature type="chain" id="PRO_5020516627" evidence="2">
    <location>
        <begin position="23"/>
        <end position="153"/>
    </location>
</feature>
<keyword evidence="4" id="KW-1185">Reference proteome</keyword>
<gene>
    <name evidence="3" type="ORF">BJ085DRAFT_39993</name>
</gene>
<organism evidence="3 4">
    <name type="scientific">Dimargaris cristalligena</name>
    <dbReference type="NCBI Taxonomy" id="215637"/>
    <lineage>
        <taxon>Eukaryota</taxon>
        <taxon>Fungi</taxon>
        <taxon>Fungi incertae sedis</taxon>
        <taxon>Zoopagomycota</taxon>
        <taxon>Kickxellomycotina</taxon>
        <taxon>Dimargaritomycetes</taxon>
        <taxon>Dimargaritales</taxon>
        <taxon>Dimargaritaceae</taxon>
        <taxon>Dimargaris</taxon>
    </lineage>
</organism>
<feature type="region of interest" description="Disordered" evidence="1">
    <location>
        <begin position="89"/>
        <end position="134"/>
    </location>
</feature>
<evidence type="ECO:0000256" key="1">
    <source>
        <dbReference type="SAM" id="MobiDB-lite"/>
    </source>
</evidence>
<sequence>MHVWAKLAAFSLAAGLLGSVSTKLRPHTRDHPEQPTARVNKNQGQLYSNYDVDFLELDKYIWVDHRSLPTNPIVDCDWLYDDPVVDHGPELVPEQGIVMRRPDDHTGGPSPPSSQHSPPTKKHPEARPTEEVDYQCCQYRGNSTCPRQPIGKT</sequence>
<feature type="signal peptide" evidence="2">
    <location>
        <begin position="1"/>
        <end position="22"/>
    </location>
</feature>
<protein>
    <submittedName>
        <fullName evidence="3">Uncharacterized protein</fullName>
    </submittedName>
</protein>
<proteinExistence type="predicted"/>
<dbReference type="EMBL" id="ML003020">
    <property type="protein sequence ID" value="RKP34929.1"/>
    <property type="molecule type" value="Genomic_DNA"/>
</dbReference>
<feature type="region of interest" description="Disordered" evidence="1">
    <location>
        <begin position="23"/>
        <end position="43"/>
    </location>
</feature>
<keyword evidence="2" id="KW-0732">Signal</keyword>
<evidence type="ECO:0000256" key="2">
    <source>
        <dbReference type="SAM" id="SignalP"/>
    </source>
</evidence>